<feature type="transmembrane region" description="Helical" evidence="6">
    <location>
        <begin position="469"/>
        <end position="491"/>
    </location>
</feature>
<evidence type="ECO:0000256" key="4">
    <source>
        <dbReference type="ARBA" id="ARBA00022840"/>
    </source>
</evidence>
<dbReference type="STRING" id="758803.SAMN05421803_10289"/>
<feature type="compositionally biased region" description="Pro residues" evidence="5">
    <location>
        <begin position="314"/>
        <end position="326"/>
    </location>
</feature>
<dbReference type="InterPro" id="IPR011009">
    <property type="entry name" value="Kinase-like_dom_sf"/>
</dbReference>
<keyword evidence="3 8" id="KW-0418">Kinase</keyword>
<dbReference type="Proteomes" id="UP000184452">
    <property type="component" value="Unassembled WGS sequence"/>
</dbReference>
<keyword evidence="9" id="KW-1185">Reference proteome</keyword>
<dbReference type="GO" id="GO:0004674">
    <property type="term" value="F:protein serine/threonine kinase activity"/>
    <property type="evidence" value="ECO:0007669"/>
    <property type="project" value="UniProtKB-KW"/>
</dbReference>
<dbReference type="SMART" id="SM00220">
    <property type="entry name" value="S_TKc"/>
    <property type="match status" value="1"/>
</dbReference>
<keyword evidence="1" id="KW-0808">Transferase</keyword>
<keyword evidence="6" id="KW-1133">Transmembrane helix</keyword>
<dbReference type="PANTHER" id="PTHR43289:SF34">
    <property type="entry name" value="SERINE_THREONINE-PROTEIN KINASE YBDM-RELATED"/>
    <property type="match status" value="1"/>
</dbReference>
<evidence type="ECO:0000256" key="3">
    <source>
        <dbReference type="ARBA" id="ARBA00022777"/>
    </source>
</evidence>
<dbReference type="EMBL" id="FQZK01000002">
    <property type="protein sequence ID" value="SHI78733.1"/>
    <property type="molecule type" value="Genomic_DNA"/>
</dbReference>
<organism evidence="8 9">
    <name type="scientific">Nocardiopsis flavescens</name>
    <dbReference type="NCBI Taxonomy" id="758803"/>
    <lineage>
        <taxon>Bacteria</taxon>
        <taxon>Bacillati</taxon>
        <taxon>Actinomycetota</taxon>
        <taxon>Actinomycetes</taxon>
        <taxon>Streptosporangiales</taxon>
        <taxon>Nocardiopsidaceae</taxon>
        <taxon>Nocardiopsis</taxon>
    </lineage>
</organism>
<evidence type="ECO:0000256" key="5">
    <source>
        <dbReference type="SAM" id="MobiDB-lite"/>
    </source>
</evidence>
<evidence type="ECO:0000256" key="6">
    <source>
        <dbReference type="SAM" id="Phobius"/>
    </source>
</evidence>
<keyword evidence="6" id="KW-0812">Transmembrane</keyword>
<dbReference type="PROSITE" id="PS50011">
    <property type="entry name" value="PROTEIN_KINASE_DOM"/>
    <property type="match status" value="1"/>
</dbReference>
<dbReference type="InterPro" id="IPR000719">
    <property type="entry name" value="Prot_kinase_dom"/>
</dbReference>
<evidence type="ECO:0000259" key="7">
    <source>
        <dbReference type="PROSITE" id="PS50011"/>
    </source>
</evidence>
<accession>A0A1M6E016</accession>
<feature type="compositionally biased region" description="Polar residues" evidence="5">
    <location>
        <begin position="1"/>
        <end position="11"/>
    </location>
</feature>
<dbReference type="GO" id="GO:0005524">
    <property type="term" value="F:ATP binding"/>
    <property type="evidence" value="ECO:0007669"/>
    <property type="project" value="UniProtKB-KW"/>
</dbReference>
<dbReference type="SUPFAM" id="SSF56112">
    <property type="entry name" value="Protein kinase-like (PK-like)"/>
    <property type="match status" value="1"/>
</dbReference>
<keyword evidence="8" id="KW-0723">Serine/threonine-protein kinase</keyword>
<evidence type="ECO:0000256" key="1">
    <source>
        <dbReference type="ARBA" id="ARBA00022679"/>
    </source>
</evidence>
<evidence type="ECO:0000256" key="2">
    <source>
        <dbReference type="ARBA" id="ARBA00022741"/>
    </source>
</evidence>
<feature type="region of interest" description="Disordered" evidence="5">
    <location>
        <begin position="351"/>
        <end position="399"/>
    </location>
</feature>
<dbReference type="AlphaFoldDB" id="A0A1M6E016"/>
<dbReference type="OrthoDB" id="9801841at2"/>
<gene>
    <name evidence="8" type="ORF">SAMN05421803_10289</name>
</gene>
<feature type="compositionally biased region" description="Basic and acidic residues" evidence="5">
    <location>
        <begin position="448"/>
        <end position="462"/>
    </location>
</feature>
<protein>
    <submittedName>
        <fullName evidence="8">Serine/threonine protein kinase</fullName>
    </submittedName>
</protein>
<evidence type="ECO:0000313" key="9">
    <source>
        <dbReference type="Proteomes" id="UP000184452"/>
    </source>
</evidence>
<feature type="domain" description="Protein kinase" evidence="7">
    <location>
        <begin position="1"/>
        <end position="275"/>
    </location>
</feature>
<keyword evidence="2" id="KW-0547">Nucleotide-binding</keyword>
<keyword evidence="6" id="KW-0472">Membrane</keyword>
<feature type="compositionally biased region" description="Low complexity" evidence="5">
    <location>
        <begin position="366"/>
        <end position="378"/>
    </location>
</feature>
<evidence type="ECO:0000313" key="8">
    <source>
        <dbReference type="EMBL" id="SHI78733.1"/>
    </source>
</evidence>
<dbReference type="Gene3D" id="1.10.510.10">
    <property type="entry name" value="Transferase(Phosphotransferase) domain 1"/>
    <property type="match status" value="1"/>
</dbReference>
<proteinExistence type="predicted"/>
<feature type="region of interest" description="Disordered" evidence="5">
    <location>
        <begin position="439"/>
        <end position="462"/>
    </location>
</feature>
<reference evidence="8 9" key="1">
    <citation type="submission" date="2016-11" db="EMBL/GenBank/DDBJ databases">
        <authorList>
            <person name="Jaros S."/>
            <person name="Januszkiewicz K."/>
            <person name="Wedrychowicz H."/>
        </authorList>
    </citation>
    <scope>NUCLEOTIDE SEQUENCE [LARGE SCALE GENOMIC DNA]</scope>
    <source>
        <strain evidence="8 9">CGMCC 4.5723</strain>
    </source>
</reference>
<feature type="region of interest" description="Disordered" evidence="5">
    <location>
        <begin position="293"/>
        <end position="335"/>
    </location>
</feature>
<dbReference type="PANTHER" id="PTHR43289">
    <property type="entry name" value="MITOGEN-ACTIVATED PROTEIN KINASE KINASE KINASE 20-RELATED"/>
    <property type="match status" value="1"/>
</dbReference>
<name>A0A1M6E016_9ACTN</name>
<sequence>MTSHPSQSLSARTEPLMSDDPREVGGYRIQGRVADLGGGVLYAARRNGGEPVLLGLAAGTEAAEALPEPRDRGVCAVAPVDSGAWDGRPWAVLPDQPGPTLRGRVASRGALPVGDAVVLAAAVAEALAVLHAEGTVHGEVGPDAPVLTGAGPRLLDTGLGRRAAAPRAPGLRGMPGWVAPEVYEDGRPTGAADVFGWACLVVLAVTGREPFGASPATRLGRRAALVEMERRARQDAVDLEGVPEGFRAVVARALSPEPGERPPAGEALATALRHLDGRDADPTAARLRAVLPAGGGESPEADGTEAGAAAEAPAAPPAATPVPDRPPVAQTGAATASAAVVPGTASVADTVPATAPAPPAPGPVGAGPVHAPSAPGAVQAPLPAAVPGPADAPRDTPAGGAPGFGIYTDPVTPEGSAFAPAPAVPAPAAGRGIFTAPAFSEPAPGWGHRPDPSGDTATLEREPSADRRAALLANAVMAGAVLLAVLLVMLFRTGVL</sequence>
<feature type="region of interest" description="Disordered" evidence="5">
    <location>
        <begin position="1"/>
        <end position="24"/>
    </location>
</feature>
<keyword evidence="4" id="KW-0067">ATP-binding</keyword>
<feature type="compositionally biased region" description="Low complexity" evidence="5">
    <location>
        <begin position="304"/>
        <end position="313"/>
    </location>
</feature>
<dbReference type="RefSeq" id="WP_073375639.1">
    <property type="nucleotide sequence ID" value="NZ_FQZK01000002.1"/>
</dbReference>
<dbReference type="Pfam" id="PF00069">
    <property type="entry name" value="Pkinase"/>
    <property type="match status" value="1"/>
</dbReference>